<accession>A0ACC3BAU2</accession>
<proteinExistence type="predicted"/>
<organism evidence="1 2">
    <name type="scientific">Aspergillus melleus</name>
    <dbReference type="NCBI Taxonomy" id="138277"/>
    <lineage>
        <taxon>Eukaryota</taxon>
        <taxon>Fungi</taxon>
        <taxon>Dikarya</taxon>
        <taxon>Ascomycota</taxon>
        <taxon>Pezizomycotina</taxon>
        <taxon>Eurotiomycetes</taxon>
        <taxon>Eurotiomycetidae</taxon>
        <taxon>Eurotiales</taxon>
        <taxon>Aspergillaceae</taxon>
        <taxon>Aspergillus</taxon>
        <taxon>Aspergillus subgen. Circumdati</taxon>
    </lineage>
</organism>
<protein>
    <submittedName>
        <fullName evidence="1">Uncharacterized protein</fullName>
    </submittedName>
</protein>
<comment type="caution">
    <text evidence="1">The sequence shown here is derived from an EMBL/GenBank/DDBJ whole genome shotgun (WGS) entry which is preliminary data.</text>
</comment>
<dbReference type="EMBL" id="JAOPJF010000011">
    <property type="protein sequence ID" value="KAK1147580.1"/>
    <property type="molecule type" value="Genomic_DNA"/>
</dbReference>
<dbReference type="Proteomes" id="UP001177260">
    <property type="component" value="Unassembled WGS sequence"/>
</dbReference>
<name>A0ACC3BAU2_9EURO</name>
<sequence>MSQACIRCRKQKRKCDKLFPVCSLCKRLNKSCSYPVIDAESPHPISVPELSDLTSLNIRYTLEAQVSSVVGDGPQLQEAIAVYFQTVHVWLPVVAEITFYSRLWKFRTQSAPSEFSVLILCMFLVCAMPVDGAVSAETRSLYVLVKGFVATLEAMGTNSLDMLQARLLLTVFEVGHAIYPAAYISAGTNVRAAIVLGASAASSEDLHERFLGPGKAEEARRTWWGIVITDR</sequence>
<reference evidence="1 2" key="1">
    <citation type="journal article" date="2023" name="ACS Omega">
        <title>Identification of the Neoaspergillic Acid Biosynthesis Gene Cluster by Establishing an In Vitro CRISPR-Ribonucleoprotein Genetic System in Aspergillus melleus.</title>
        <authorList>
            <person name="Yuan B."/>
            <person name="Grau M.F."/>
            <person name="Murata R.M."/>
            <person name="Torok T."/>
            <person name="Venkateswaran K."/>
            <person name="Stajich J.E."/>
            <person name="Wang C.C.C."/>
        </authorList>
    </citation>
    <scope>NUCLEOTIDE SEQUENCE [LARGE SCALE GENOMIC DNA]</scope>
    <source>
        <strain evidence="1 2">IMV 1140</strain>
    </source>
</reference>
<evidence type="ECO:0000313" key="1">
    <source>
        <dbReference type="EMBL" id="KAK1147580.1"/>
    </source>
</evidence>
<evidence type="ECO:0000313" key="2">
    <source>
        <dbReference type="Proteomes" id="UP001177260"/>
    </source>
</evidence>
<gene>
    <name evidence="1" type="ORF">N8T08_000922</name>
</gene>
<keyword evidence="2" id="KW-1185">Reference proteome</keyword>